<dbReference type="InterPro" id="IPR005064">
    <property type="entry name" value="BUG"/>
</dbReference>
<evidence type="ECO:0000313" key="2">
    <source>
        <dbReference type="EMBL" id="GGF48593.1"/>
    </source>
</evidence>
<sequence length="340" mass="34913">MIKESVSAGRRVRAAGLGAARFGLAGAVLAAGLGLLSPAQAQTYPTRPVTLVVPAAAGGPSDTVARLVAQAMTPVLGQQMVIENKGGAGGSLGTGDVAKAAPDGYTLLLYHIGVATFAPLYPRLPYKPAELTSVGLVTEVPMVLVGRSDLKANTLPELIALAKEKGSSLTIGTAGVGAVSHLCALLLENATGAKFVDVPYKGAGPAMLDLVGKRIDLMCDQTTSTTNQIKSGDIKAFGVTSRERIAVLPNVPTLAEGGLKGFEITAWHALWAPKGTPEAIRQKLSEALKVALKDPAVVSRMAALGTTPVSDDLATPAALDKQFQSEIQRLGKLLEGVAPN</sequence>
<dbReference type="SUPFAM" id="SSF53850">
    <property type="entry name" value="Periplasmic binding protein-like II"/>
    <property type="match status" value="1"/>
</dbReference>
<dbReference type="Gene3D" id="3.40.190.10">
    <property type="entry name" value="Periplasmic binding protein-like II"/>
    <property type="match status" value="1"/>
</dbReference>
<dbReference type="RefSeq" id="WP_188575058.1">
    <property type="nucleotide sequence ID" value="NZ_BMCT01000001.1"/>
</dbReference>
<dbReference type="Gene3D" id="3.40.190.150">
    <property type="entry name" value="Bordetella uptake gene, domain 1"/>
    <property type="match status" value="1"/>
</dbReference>
<dbReference type="PANTHER" id="PTHR42928:SF5">
    <property type="entry name" value="BLR1237 PROTEIN"/>
    <property type="match status" value="1"/>
</dbReference>
<dbReference type="EMBL" id="BMCT01000001">
    <property type="protein sequence ID" value="GGF48593.1"/>
    <property type="molecule type" value="Genomic_DNA"/>
</dbReference>
<accession>A0A917BL75</accession>
<keyword evidence="3" id="KW-1185">Reference proteome</keyword>
<proteinExistence type="inferred from homology"/>
<dbReference type="Pfam" id="PF03401">
    <property type="entry name" value="TctC"/>
    <property type="match status" value="1"/>
</dbReference>
<protein>
    <recommendedName>
        <fullName evidence="4">Tripartite tricarboxylate transporter substrate binding protein BugD</fullName>
    </recommendedName>
</protein>
<dbReference type="AlphaFoldDB" id="A0A917BL75"/>
<reference evidence="2" key="1">
    <citation type="journal article" date="2014" name="Int. J. Syst. Evol. Microbiol.">
        <title>Complete genome sequence of Corynebacterium casei LMG S-19264T (=DSM 44701T), isolated from a smear-ripened cheese.</title>
        <authorList>
            <consortium name="US DOE Joint Genome Institute (JGI-PGF)"/>
            <person name="Walter F."/>
            <person name="Albersmeier A."/>
            <person name="Kalinowski J."/>
            <person name="Ruckert C."/>
        </authorList>
    </citation>
    <scope>NUCLEOTIDE SEQUENCE</scope>
    <source>
        <strain evidence="2">CCM 7897</strain>
    </source>
</reference>
<evidence type="ECO:0000313" key="3">
    <source>
        <dbReference type="Proteomes" id="UP000606044"/>
    </source>
</evidence>
<gene>
    <name evidence="2" type="ORF">GCM10007301_04850</name>
</gene>
<reference evidence="2" key="2">
    <citation type="submission" date="2020-09" db="EMBL/GenBank/DDBJ databases">
        <authorList>
            <person name="Sun Q."/>
            <person name="Sedlacek I."/>
        </authorList>
    </citation>
    <scope>NUCLEOTIDE SEQUENCE</scope>
    <source>
        <strain evidence="2">CCM 7897</strain>
    </source>
</reference>
<comment type="similarity">
    <text evidence="1">Belongs to the UPF0065 (bug) family.</text>
</comment>
<comment type="caution">
    <text evidence="2">The sequence shown here is derived from an EMBL/GenBank/DDBJ whole genome shotgun (WGS) entry which is preliminary data.</text>
</comment>
<dbReference type="Proteomes" id="UP000606044">
    <property type="component" value="Unassembled WGS sequence"/>
</dbReference>
<dbReference type="PIRSF" id="PIRSF017082">
    <property type="entry name" value="YflP"/>
    <property type="match status" value="1"/>
</dbReference>
<evidence type="ECO:0000256" key="1">
    <source>
        <dbReference type="ARBA" id="ARBA00006987"/>
    </source>
</evidence>
<dbReference type="InterPro" id="IPR042100">
    <property type="entry name" value="Bug_dom1"/>
</dbReference>
<organism evidence="2 3">
    <name type="scientific">Azorhizobium oxalatiphilum</name>
    <dbReference type="NCBI Taxonomy" id="980631"/>
    <lineage>
        <taxon>Bacteria</taxon>
        <taxon>Pseudomonadati</taxon>
        <taxon>Pseudomonadota</taxon>
        <taxon>Alphaproteobacteria</taxon>
        <taxon>Hyphomicrobiales</taxon>
        <taxon>Xanthobacteraceae</taxon>
        <taxon>Azorhizobium</taxon>
    </lineage>
</organism>
<dbReference type="PANTHER" id="PTHR42928">
    <property type="entry name" value="TRICARBOXYLATE-BINDING PROTEIN"/>
    <property type="match status" value="1"/>
</dbReference>
<name>A0A917BL75_9HYPH</name>
<evidence type="ECO:0008006" key="4">
    <source>
        <dbReference type="Google" id="ProtNLM"/>
    </source>
</evidence>